<feature type="compositionally biased region" description="Basic and acidic residues" evidence="1">
    <location>
        <begin position="427"/>
        <end position="440"/>
    </location>
</feature>
<evidence type="ECO:0000256" key="1">
    <source>
        <dbReference type="SAM" id="MobiDB-lite"/>
    </source>
</evidence>
<name>A0A399TER4_9MICO</name>
<feature type="region of interest" description="Disordered" evidence="1">
    <location>
        <begin position="423"/>
        <end position="442"/>
    </location>
</feature>
<dbReference type="PANTHER" id="PTHR46825:SF9">
    <property type="entry name" value="BETA-LACTAMASE-RELATED DOMAIN-CONTAINING PROTEIN"/>
    <property type="match status" value="1"/>
</dbReference>
<dbReference type="Pfam" id="PF00144">
    <property type="entry name" value="Beta-lactamase"/>
    <property type="match status" value="1"/>
</dbReference>
<organism evidence="3 4">
    <name type="scientific">Clavibacter lycopersici</name>
    <dbReference type="NCBI Taxonomy" id="2301718"/>
    <lineage>
        <taxon>Bacteria</taxon>
        <taxon>Bacillati</taxon>
        <taxon>Actinomycetota</taxon>
        <taxon>Actinomycetes</taxon>
        <taxon>Micrococcales</taxon>
        <taxon>Microbacteriaceae</taxon>
        <taxon>Clavibacter</taxon>
    </lineage>
</organism>
<protein>
    <submittedName>
        <fullName evidence="3">Class A beta-lactamase-related serine hydrolase</fullName>
    </submittedName>
</protein>
<dbReference type="InterPro" id="IPR012338">
    <property type="entry name" value="Beta-lactam/transpept-like"/>
</dbReference>
<dbReference type="AlphaFoldDB" id="A0A399TER4"/>
<proteinExistence type="predicted"/>
<dbReference type="EMBL" id="QWGT01000027">
    <property type="protein sequence ID" value="RIJ52777.1"/>
    <property type="molecule type" value="Genomic_DNA"/>
</dbReference>
<dbReference type="OrthoDB" id="3863176at2"/>
<keyword evidence="4" id="KW-1185">Reference proteome</keyword>
<reference evidence="3 4" key="1">
    <citation type="submission" date="2018-08" db="EMBL/GenBank/DDBJ databases">
        <title>Genome Sequence of Clavibacter michiganensis Subspecies type strains, and the Atypical Peach-Colored Strains Isolated from Tomato.</title>
        <authorList>
            <person name="Osdaghi E."/>
            <person name="Portier P."/>
            <person name="Briand M."/>
            <person name="Jacques M.-A."/>
        </authorList>
    </citation>
    <scope>NUCLEOTIDE SEQUENCE [LARGE SCALE GENOMIC DNA]</scope>
    <source>
        <strain evidence="3 4">CFBP 8615</strain>
    </source>
</reference>
<evidence type="ECO:0000313" key="4">
    <source>
        <dbReference type="Proteomes" id="UP000266484"/>
    </source>
</evidence>
<dbReference type="InterPro" id="IPR001466">
    <property type="entry name" value="Beta-lactam-related"/>
</dbReference>
<dbReference type="PANTHER" id="PTHR46825">
    <property type="entry name" value="D-ALANYL-D-ALANINE-CARBOXYPEPTIDASE/ENDOPEPTIDASE AMPH"/>
    <property type="match status" value="1"/>
</dbReference>
<dbReference type="InterPro" id="IPR050491">
    <property type="entry name" value="AmpC-like"/>
</dbReference>
<comment type="caution">
    <text evidence="3">The sequence shown here is derived from an EMBL/GenBank/DDBJ whole genome shotgun (WGS) entry which is preliminary data.</text>
</comment>
<accession>A0A399TER4</accession>
<dbReference type="Gene3D" id="3.40.710.10">
    <property type="entry name" value="DD-peptidase/beta-lactamase superfamily"/>
    <property type="match status" value="1"/>
</dbReference>
<sequence length="460" mass="48709">MTEILDYVRTWLDHRVWQTRVPGAQVAIARHGEVVLSEAYGVADPTTDAPLTPAHLFRVASHSKTFTATAILQLAEQGALRLDDRLGQHVPELAESGSELADVTVASLLEHGAGVLRDGPDGDHWQHSGPFPDRAHLLAIATSPGIAKVAPDTAFNYSNVGYALLGLVVESASGLSYAEYLAERIAAPLGLRDTTAEHVPERADEYAAASTSLRTSRERSVLPHVDTRAMAAATGVTSTASEIVAFLSAVVLPDDERLLSAASKRIQQRPRYGTGADPAGPRRYGYGLIIERVGSGEHEATVLGHSGGYPGHITRTAVDPASGWAVSVLTNAIDGPASALSTGILELLLADSAATDAERAAVDAPFTGRFANMWGLQDFEVVGDRFLRIDPTAEHPLDQVDVLERTGDSSARIVEGEGFGSVGEEVTADRGPDGSVDRIRAGGGMTLEPETRAWVPRSRG</sequence>
<dbReference type="SUPFAM" id="SSF56601">
    <property type="entry name" value="beta-lactamase/transpeptidase-like"/>
    <property type="match status" value="1"/>
</dbReference>
<evidence type="ECO:0000259" key="2">
    <source>
        <dbReference type="Pfam" id="PF00144"/>
    </source>
</evidence>
<keyword evidence="3" id="KW-0378">Hydrolase</keyword>
<dbReference type="Proteomes" id="UP000266484">
    <property type="component" value="Unassembled WGS sequence"/>
</dbReference>
<gene>
    <name evidence="3" type="ORF">DZG00_03565</name>
</gene>
<dbReference type="GO" id="GO:0016787">
    <property type="term" value="F:hydrolase activity"/>
    <property type="evidence" value="ECO:0007669"/>
    <property type="project" value="UniProtKB-KW"/>
</dbReference>
<feature type="domain" description="Beta-lactamase-related" evidence="2">
    <location>
        <begin position="9"/>
        <end position="341"/>
    </location>
</feature>
<dbReference type="RefSeq" id="WP_119382903.1">
    <property type="nucleotide sequence ID" value="NZ_QWGT01000027.1"/>
</dbReference>
<evidence type="ECO:0000313" key="3">
    <source>
        <dbReference type="EMBL" id="RIJ52777.1"/>
    </source>
</evidence>